<evidence type="ECO:0000256" key="6">
    <source>
        <dbReference type="ARBA" id="ARBA00093780"/>
    </source>
</evidence>
<keyword evidence="3" id="KW-0093">Biotin biosynthesis</keyword>
<evidence type="ECO:0000256" key="7">
    <source>
        <dbReference type="ARBA" id="ARBA00093796"/>
    </source>
</evidence>
<dbReference type="Proteomes" id="UP001230426">
    <property type="component" value="Unassembled WGS sequence"/>
</dbReference>
<reference evidence="9 10" key="1">
    <citation type="submission" date="2023-07" db="EMBL/GenBank/DDBJ databases">
        <title>Sequencing the genomes of 1000 actinobacteria strains.</title>
        <authorList>
            <person name="Klenk H.-P."/>
        </authorList>
    </citation>
    <scope>NUCLEOTIDE SEQUENCE [LARGE SCALE GENOMIC DNA]</scope>
    <source>
        <strain evidence="9 10">DSM 44109</strain>
    </source>
</reference>
<name>A0ABT9RA42_9ACTN</name>
<proteinExistence type="inferred from homology"/>
<evidence type="ECO:0000256" key="2">
    <source>
        <dbReference type="ARBA" id="ARBA00022723"/>
    </source>
</evidence>
<keyword evidence="4" id="KW-0408">Iron</keyword>
<evidence type="ECO:0000256" key="5">
    <source>
        <dbReference type="ARBA" id="ARBA00093761"/>
    </source>
</evidence>
<gene>
    <name evidence="9" type="ORF">J2S55_004536</name>
</gene>
<evidence type="ECO:0000256" key="4">
    <source>
        <dbReference type="ARBA" id="ARBA00023004"/>
    </source>
</evidence>
<comment type="caution">
    <text evidence="9">The sequence shown here is derived from an EMBL/GenBank/DDBJ whole genome shotgun (WGS) entry which is preliminary data.</text>
</comment>
<dbReference type="InterPro" id="IPR058605">
    <property type="entry name" value="BsaP_C"/>
</dbReference>
<evidence type="ECO:0000259" key="8">
    <source>
        <dbReference type="Pfam" id="PF26519"/>
    </source>
</evidence>
<evidence type="ECO:0000256" key="1">
    <source>
        <dbReference type="ARBA" id="ARBA00001915"/>
    </source>
</evidence>
<comment type="cofactor">
    <cofactor evidence="1">
        <name>iron-sulfur cluster</name>
        <dbReference type="ChEBI" id="CHEBI:30408"/>
    </cofactor>
</comment>
<evidence type="ECO:0000256" key="3">
    <source>
        <dbReference type="ARBA" id="ARBA00022756"/>
    </source>
</evidence>
<protein>
    <recommendedName>
        <fullName evidence="7">Biotin synthase auxiliary protein</fullName>
    </recommendedName>
</protein>
<keyword evidence="10" id="KW-1185">Reference proteome</keyword>
<comment type="function">
    <text evidence="5">Required for the activity of the biotin synthase BioB.</text>
</comment>
<evidence type="ECO:0000313" key="10">
    <source>
        <dbReference type="Proteomes" id="UP001230426"/>
    </source>
</evidence>
<dbReference type="RefSeq" id="WP_306864392.1">
    <property type="nucleotide sequence ID" value="NZ_JAUSRB010000002.1"/>
</dbReference>
<comment type="similarity">
    <text evidence="6">Belongs to the BsaP family.</text>
</comment>
<organism evidence="9 10">
    <name type="scientific">Streptosporangium brasiliense</name>
    <dbReference type="NCBI Taxonomy" id="47480"/>
    <lineage>
        <taxon>Bacteria</taxon>
        <taxon>Bacillati</taxon>
        <taxon>Actinomycetota</taxon>
        <taxon>Actinomycetes</taxon>
        <taxon>Streptosporangiales</taxon>
        <taxon>Streptosporangiaceae</taxon>
        <taxon>Streptosporangium</taxon>
    </lineage>
</organism>
<sequence length="60" mass="6597">MTPYCDHCGRPAHEGEHAGCRAARAMEPPRYCPHCCRRMVVQVTPTGWSARCAEHGTLSG</sequence>
<evidence type="ECO:0000313" key="9">
    <source>
        <dbReference type="EMBL" id="MDP9865270.1"/>
    </source>
</evidence>
<feature type="domain" description="Biotin synthase auxiliary protein C-terminal" evidence="8">
    <location>
        <begin position="39"/>
        <end position="59"/>
    </location>
</feature>
<dbReference type="Pfam" id="PF26519">
    <property type="entry name" value="BsaP"/>
    <property type="match status" value="1"/>
</dbReference>
<dbReference type="EMBL" id="JAUSRB010000002">
    <property type="protein sequence ID" value="MDP9865270.1"/>
    <property type="molecule type" value="Genomic_DNA"/>
</dbReference>
<accession>A0ABT9RA42</accession>
<keyword evidence="2" id="KW-0479">Metal-binding</keyword>